<feature type="transmembrane region" description="Helical" evidence="1">
    <location>
        <begin position="12"/>
        <end position="34"/>
    </location>
</feature>
<accession>A0ABW5QQ83</accession>
<evidence type="ECO:0008006" key="4">
    <source>
        <dbReference type="Google" id="ProtNLM"/>
    </source>
</evidence>
<keyword evidence="1" id="KW-0812">Transmembrane</keyword>
<comment type="caution">
    <text evidence="2">The sequence shown here is derived from an EMBL/GenBank/DDBJ whole genome shotgun (WGS) entry which is preliminary data.</text>
</comment>
<dbReference type="EMBL" id="JBHUNP010000001">
    <property type="protein sequence ID" value="MFD2649586.1"/>
    <property type="molecule type" value="Genomic_DNA"/>
</dbReference>
<proteinExistence type="predicted"/>
<name>A0ABW5QQ83_9HYPH</name>
<protein>
    <recommendedName>
        <fullName evidence="4">DUF3311 domain-containing protein</fullName>
    </recommendedName>
</protein>
<sequence>MLPPLVYVFNQPLTVFGVPLIVFYLFGLWFLLIVGTAVMTRAVPPDSDPEAPESER</sequence>
<keyword evidence="1" id="KW-1133">Transmembrane helix</keyword>
<keyword evidence="3" id="KW-1185">Reference proteome</keyword>
<keyword evidence="1" id="KW-0472">Membrane</keyword>
<evidence type="ECO:0000256" key="1">
    <source>
        <dbReference type="SAM" id="Phobius"/>
    </source>
</evidence>
<organism evidence="2 3">
    <name type="scientific">Devosia albogilva</name>
    <dbReference type="NCBI Taxonomy" id="429726"/>
    <lineage>
        <taxon>Bacteria</taxon>
        <taxon>Pseudomonadati</taxon>
        <taxon>Pseudomonadota</taxon>
        <taxon>Alphaproteobacteria</taxon>
        <taxon>Hyphomicrobiales</taxon>
        <taxon>Devosiaceae</taxon>
        <taxon>Devosia</taxon>
    </lineage>
</organism>
<gene>
    <name evidence="2" type="ORF">ACFSX5_17505</name>
</gene>
<dbReference type="RefSeq" id="WP_386835157.1">
    <property type="nucleotide sequence ID" value="NZ_JBHUNP010000001.1"/>
</dbReference>
<evidence type="ECO:0000313" key="2">
    <source>
        <dbReference type="EMBL" id="MFD2649586.1"/>
    </source>
</evidence>
<reference evidence="3" key="1">
    <citation type="journal article" date="2019" name="Int. J. Syst. Evol. Microbiol.">
        <title>The Global Catalogue of Microorganisms (GCM) 10K type strain sequencing project: providing services to taxonomists for standard genome sequencing and annotation.</title>
        <authorList>
            <consortium name="The Broad Institute Genomics Platform"/>
            <consortium name="The Broad Institute Genome Sequencing Center for Infectious Disease"/>
            <person name="Wu L."/>
            <person name="Ma J."/>
        </authorList>
    </citation>
    <scope>NUCLEOTIDE SEQUENCE [LARGE SCALE GENOMIC DNA]</scope>
    <source>
        <strain evidence="3">CCM 7427</strain>
    </source>
</reference>
<dbReference type="Proteomes" id="UP001597521">
    <property type="component" value="Unassembled WGS sequence"/>
</dbReference>
<evidence type="ECO:0000313" key="3">
    <source>
        <dbReference type="Proteomes" id="UP001597521"/>
    </source>
</evidence>